<evidence type="ECO:0000259" key="2">
    <source>
        <dbReference type="Pfam" id="PF04173"/>
    </source>
</evidence>
<feature type="transmembrane region" description="Helical" evidence="1">
    <location>
        <begin position="207"/>
        <end position="226"/>
    </location>
</feature>
<dbReference type="RefSeq" id="WP_079605247.1">
    <property type="nucleotide sequence ID" value="NZ_LT670817.1"/>
</dbReference>
<name>A0A1M5X2Q5_9BRAD</name>
<feature type="transmembrane region" description="Helical" evidence="1">
    <location>
        <begin position="93"/>
        <end position="114"/>
    </location>
</feature>
<feature type="domain" description="TQO small subunit DoxD" evidence="2">
    <location>
        <begin position="33"/>
        <end position="190"/>
    </location>
</feature>
<dbReference type="InterPro" id="IPR007301">
    <property type="entry name" value="DoxD"/>
</dbReference>
<dbReference type="Pfam" id="PF04173">
    <property type="entry name" value="DoxD"/>
    <property type="match status" value="1"/>
</dbReference>
<evidence type="ECO:0000259" key="3">
    <source>
        <dbReference type="Pfam" id="PF07680"/>
    </source>
</evidence>
<proteinExistence type="predicted"/>
<dbReference type="EMBL" id="LT670817">
    <property type="protein sequence ID" value="SHH93784.1"/>
    <property type="molecule type" value="Genomic_DNA"/>
</dbReference>
<dbReference type="PIRSF" id="PIRSF037390">
    <property type="entry name" value="Thiosulph_Quin_oxidored_DoxA-D"/>
    <property type="match status" value="1"/>
</dbReference>
<reference evidence="4 5" key="1">
    <citation type="submission" date="2016-11" db="EMBL/GenBank/DDBJ databases">
        <authorList>
            <person name="Jaros S."/>
            <person name="Januszkiewicz K."/>
            <person name="Wedrychowicz H."/>
        </authorList>
    </citation>
    <scope>NUCLEOTIDE SEQUENCE [LARGE SCALE GENOMIC DNA]</scope>
    <source>
        <strain evidence="4 5">GAS138</strain>
    </source>
</reference>
<keyword evidence="1" id="KW-0812">Transmembrane</keyword>
<keyword evidence="1" id="KW-1133">Transmembrane helix</keyword>
<dbReference type="InterPro" id="IPR011636">
    <property type="entry name" value="DoxA"/>
</dbReference>
<gene>
    <name evidence="4" type="ORF">SAMN05443248_6951</name>
</gene>
<sequence>MSTLMLDGTAAATHSAAQRSKADALRLAALGLLSIRFIQGFIYWGGGSRRFIYAPAKLDPHAASWMANKFQSAMPGALLGTDHIIAFLLHHFYLLYVSMILFSAVEVIAGIFLMTGFLTRAAALVSMGLSVVLMLMFGWQGATCIDEWTMAACNLAIGATLMLGGSAAFSLDSALLARKPALAERGWFRWMSGALPLPMRGGAFQNFALAVFAATVVFNVATYNYFRGSVVTPFHGGPVSPSKHHLSLSDGVLLPNGAVRFHAYLDGGTPAAPSNIMSAVLKSNDGAVLEQWDGTALSHLPASAISNEFAYNRFAPGPFGLRAKMGAVATITLPVIGEANAASLHNAATLQLRTVNGNTFNVAVRPE</sequence>
<dbReference type="OrthoDB" id="9790967at2"/>
<dbReference type="Pfam" id="PF07680">
    <property type="entry name" value="DoxA"/>
    <property type="match status" value="1"/>
</dbReference>
<dbReference type="Proteomes" id="UP000189796">
    <property type="component" value="Chromosome I"/>
</dbReference>
<evidence type="ECO:0000313" key="5">
    <source>
        <dbReference type="Proteomes" id="UP000189796"/>
    </source>
</evidence>
<feature type="transmembrane region" description="Helical" evidence="1">
    <location>
        <begin position="148"/>
        <end position="169"/>
    </location>
</feature>
<evidence type="ECO:0000256" key="1">
    <source>
        <dbReference type="SAM" id="Phobius"/>
    </source>
</evidence>
<dbReference type="InterPro" id="IPR017192">
    <property type="entry name" value="ThioSO4-Q_OxRdtase_DoxA/D"/>
</dbReference>
<accession>A0A1M5X2Q5</accession>
<evidence type="ECO:0000313" key="4">
    <source>
        <dbReference type="EMBL" id="SHH93784.1"/>
    </source>
</evidence>
<feature type="transmembrane region" description="Helical" evidence="1">
    <location>
        <begin position="24"/>
        <end position="44"/>
    </location>
</feature>
<protein>
    <submittedName>
        <fullName evidence="4">Thiosulfate dehydrogenase [quinone] large subunit</fullName>
    </submittedName>
</protein>
<feature type="domain" description="Thiosulphate:quinone oxidoreductase small subunit DoxA" evidence="3">
    <location>
        <begin position="226"/>
        <end position="359"/>
    </location>
</feature>
<keyword evidence="1" id="KW-0472">Membrane</keyword>
<feature type="transmembrane region" description="Helical" evidence="1">
    <location>
        <begin position="121"/>
        <end position="142"/>
    </location>
</feature>
<organism evidence="4 5">
    <name type="scientific">Bradyrhizobium erythrophlei</name>
    <dbReference type="NCBI Taxonomy" id="1437360"/>
    <lineage>
        <taxon>Bacteria</taxon>
        <taxon>Pseudomonadati</taxon>
        <taxon>Pseudomonadota</taxon>
        <taxon>Alphaproteobacteria</taxon>
        <taxon>Hyphomicrobiales</taxon>
        <taxon>Nitrobacteraceae</taxon>
        <taxon>Bradyrhizobium</taxon>
    </lineage>
</organism>
<dbReference type="AlphaFoldDB" id="A0A1M5X2Q5"/>